<dbReference type="InterPro" id="IPR006709">
    <property type="entry name" value="SSU_processome_Utp14"/>
</dbReference>
<feature type="region of interest" description="Disordered" evidence="4">
    <location>
        <begin position="1"/>
        <end position="117"/>
    </location>
</feature>
<reference evidence="5 6" key="1">
    <citation type="submission" date="2020-10" db="EMBL/GenBank/DDBJ databases">
        <title>The Coptis chinensis genome and diversification of protoberbering-type alkaloids.</title>
        <authorList>
            <person name="Wang B."/>
            <person name="Shu S."/>
            <person name="Song C."/>
            <person name="Liu Y."/>
        </authorList>
    </citation>
    <scope>NUCLEOTIDE SEQUENCE [LARGE SCALE GENOMIC DNA]</scope>
    <source>
        <strain evidence="5">HL-2020</strain>
        <tissue evidence="5">Leaf</tissue>
    </source>
</reference>
<dbReference type="OrthoDB" id="277439at2759"/>
<dbReference type="GO" id="GO:0006364">
    <property type="term" value="P:rRNA processing"/>
    <property type="evidence" value="ECO:0007669"/>
    <property type="project" value="InterPro"/>
</dbReference>
<keyword evidence="6" id="KW-1185">Reference proteome</keyword>
<evidence type="ECO:0000313" key="6">
    <source>
        <dbReference type="Proteomes" id="UP000631114"/>
    </source>
</evidence>
<dbReference type="PANTHER" id="PTHR14150:SF12">
    <property type="entry name" value="U3 SMALL NUCLEOLAR RNA-ASSOCIATED PROTEIN 14 HOMOLOG A"/>
    <property type="match status" value="1"/>
</dbReference>
<evidence type="ECO:0000313" key="5">
    <source>
        <dbReference type="EMBL" id="KAF9606486.1"/>
    </source>
</evidence>
<feature type="region of interest" description="Disordered" evidence="4">
    <location>
        <begin position="609"/>
        <end position="633"/>
    </location>
</feature>
<accession>A0A835HXG8</accession>
<gene>
    <name evidence="5" type="ORF">IFM89_025761</name>
</gene>
<keyword evidence="3" id="KW-0539">Nucleus</keyword>
<evidence type="ECO:0000256" key="1">
    <source>
        <dbReference type="ARBA" id="ARBA00004604"/>
    </source>
</evidence>
<feature type="compositionally biased region" description="Basic and acidic residues" evidence="4">
    <location>
        <begin position="824"/>
        <end position="834"/>
    </location>
</feature>
<dbReference type="Proteomes" id="UP000631114">
    <property type="component" value="Unassembled WGS sequence"/>
</dbReference>
<feature type="region of interest" description="Disordered" evidence="4">
    <location>
        <begin position="492"/>
        <end position="539"/>
    </location>
</feature>
<feature type="region of interest" description="Disordered" evidence="4">
    <location>
        <begin position="824"/>
        <end position="858"/>
    </location>
</feature>
<evidence type="ECO:0000256" key="4">
    <source>
        <dbReference type="SAM" id="MobiDB-lite"/>
    </source>
</evidence>
<sequence length="858" mass="97774">MAKRKQTKKKEERRKGPRLPNSLKRELESLNPKNVNSSDEEEGGSEDEFNSNDVYEYEAEVPEEESKKNRRYDSVDNLEYQLPDEFEDENVSSDDDDEEEDNDDRQARMLQGTGIPVDAFEGKKRKLSVVSETYPESEYNPSRGALGGDGLISVKDLLDPLQQMRGYNEIRKRMRKLDTESMSVPAPLPKLDQEKLERRVAYESSKKDLSKFGPQVKRNREAQTIFFDEDIDVGFSTVGAIASEFQPRTDFEKKIGSLVHDAKIVEAHREDGERLLELNKISVEDVKDRQNRLAKMRSLLFRHEMKSKHIKKIKSKAFHRGLKKDKMKAASAGMQTDPEAAKEQAMKQEFKRAEERMRLKHKNTSKWAKRILKRGLEAQDEGTRVAITEQLHQHALLTRKMNSMKDSTSSDDSSDEDDDGELSPGIEHDGASKLLNIAREKTIKIMEEEDEMPTSGVLSLPFMVRGLKKRKDEAYEEAKLAVEEYDSSLKQLEDTKGTGTPKVSTSSGRRVFGAARKQSEESSNRVELDNVDRDSESEDECKAKDNIDVECAKNGTLLKEVHVNAAMFDGDSDIVHDSMFKSFDDTIRDPGPKTTYEVSIFASNSWKKMGSKNGTNGKDRKSQVVAKPALPNRDLKLKEIDEDGGTESEEEMVDGILSHSTKPNYELPSQEDLIRRAFAGDDVEEEFEKDKEEVLDEENPEPEKPVLVPGWGQWTHIQKKKGMPSWMLEEHEIARKKREDSLKKRKDAHLKHVIISEKINKKAEKLHTKTLPFPFTSKEVFEQSIRVPIGPEFNPATSVGALIRPEVVKKPGVIIKPIKLEEINPYEKENDHKSKGQNQKTKINNTSSRKATKRLKAK</sequence>
<comment type="caution">
    <text evidence="5">The sequence shown here is derived from an EMBL/GenBank/DDBJ whole genome shotgun (WGS) entry which is preliminary data.</text>
</comment>
<dbReference type="PANTHER" id="PTHR14150">
    <property type="entry name" value="U3 SMALL NUCLEOLAR RNA-ASSOCIATED PROTEIN 14"/>
    <property type="match status" value="1"/>
</dbReference>
<name>A0A835HXG8_9MAGN</name>
<dbReference type="EMBL" id="JADFTS010000005">
    <property type="protein sequence ID" value="KAF9606486.1"/>
    <property type="molecule type" value="Genomic_DNA"/>
</dbReference>
<feature type="compositionally biased region" description="Acidic residues" evidence="4">
    <location>
        <begin position="82"/>
        <end position="103"/>
    </location>
</feature>
<dbReference type="AlphaFoldDB" id="A0A835HXG8"/>
<feature type="compositionally biased region" description="Acidic residues" evidence="4">
    <location>
        <begin position="412"/>
        <end position="421"/>
    </location>
</feature>
<feature type="compositionally biased region" description="Polar residues" evidence="4">
    <location>
        <begin position="497"/>
        <end position="508"/>
    </location>
</feature>
<protein>
    <recommendedName>
        <fullName evidence="7">U3 small nucleolar RNA-associated protein 14</fullName>
    </recommendedName>
</protein>
<feature type="region of interest" description="Disordered" evidence="4">
    <location>
        <begin position="398"/>
        <end position="433"/>
    </location>
</feature>
<evidence type="ECO:0000256" key="3">
    <source>
        <dbReference type="ARBA" id="ARBA00023242"/>
    </source>
</evidence>
<evidence type="ECO:0008006" key="7">
    <source>
        <dbReference type="Google" id="ProtNLM"/>
    </source>
</evidence>
<dbReference type="Pfam" id="PF04615">
    <property type="entry name" value="Utp14"/>
    <property type="match status" value="1"/>
</dbReference>
<feature type="compositionally biased region" description="Acidic residues" evidence="4">
    <location>
        <begin position="38"/>
        <end position="63"/>
    </location>
</feature>
<feature type="compositionally biased region" description="Basic and acidic residues" evidence="4">
    <location>
        <begin position="517"/>
        <end position="539"/>
    </location>
</feature>
<dbReference type="GO" id="GO:0032040">
    <property type="term" value="C:small-subunit processome"/>
    <property type="evidence" value="ECO:0007669"/>
    <property type="project" value="InterPro"/>
</dbReference>
<evidence type="ECO:0000256" key="2">
    <source>
        <dbReference type="ARBA" id="ARBA00022553"/>
    </source>
</evidence>
<feature type="compositionally biased region" description="Polar residues" evidence="4">
    <location>
        <begin position="836"/>
        <end position="849"/>
    </location>
</feature>
<organism evidence="5 6">
    <name type="scientific">Coptis chinensis</name>
    <dbReference type="NCBI Taxonomy" id="261450"/>
    <lineage>
        <taxon>Eukaryota</taxon>
        <taxon>Viridiplantae</taxon>
        <taxon>Streptophyta</taxon>
        <taxon>Embryophyta</taxon>
        <taxon>Tracheophyta</taxon>
        <taxon>Spermatophyta</taxon>
        <taxon>Magnoliopsida</taxon>
        <taxon>Ranunculales</taxon>
        <taxon>Ranunculaceae</taxon>
        <taxon>Coptidoideae</taxon>
        <taxon>Coptis</taxon>
    </lineage>
</organism>
<proteinExistence type="predicted"/>
<keyword evidence="2" id="KW-0597">Phosphoprotein</keyword>
<comment type="subcellular location">
    <subcellularLocation>
        <location evidence="1">Nucleus</location>
        <location evidence="1">Nucleolus</location>
    </subcellularLocation>
</comment>
<feature type="compositionally biased region" description="Basic and acidic residues" evidence="4">
    <location>
        <begin position="64"/>
        <end position="74"/>
    </location>
</feature>